<accession>D0LET3</accession>
<reference evidence="4 5" key="2">
    <citation type="journal article" date="2010" name="Stand. Genomic Sci.">
        <title>Complete genome sequence of Gordonia bronchialis type strain (3410).</title>
        <authorList>
            <person name="Ivanova N."/>
            <person name="Sikorski J."/>
            <person name="Jando M."/>
            <person name="Lapidus A."/>
            <person name="Nolan M."/>
            <person name="Lucas S."/>
            <person name="Del Rio T.G."/>
            <person name="Tice H."/>
            <person name="Copeland A."/>
            <person name="Cheng J.F."/>
            <person name="Chen F."/>
            <person name="Bruce D."/>
            <person name="Goodwin L."/>
            <person name="Pitluck S."/>
            <person name="Mavromatis K."/>
            <person name="Ovchinnikova G."/>
            <person name="Pati A."/>
            <person name="Chen A."/>
            <person name="Palaniappan K."/>
            <person name="Land M."/>
            <person name="Hauser L."/>
            <person name="Chang Y.J."/>
            <person name="Jeffries C.D."/>
            <person name="Chain P."/>
            <person name="Saunders E."/>
            <person name="Han C."/>
            <person name="Detter J.C."/>
            <person name="Brettin T."/>
            <person name="Rohde M."/>
            <person name="Goker M."/>
            <person name="Bristow J."/>
            <person name="Eisen J.A."/>
            <person name="Markowitz V."/>
            <person name="Hugenholtz P."/>
            <person name="Klenk H.P."/>
            <person name="Kyrpides N.C."/>
        </authorList>
    </citation>
    <scope>NUCLEOTIDE SEQUENCE [LARGE SCALE GENOMIC DNA]</scope>
    <source>
        <strain evidence="5">ATCC 25592 / DSM 43247 / BCRC 13721 / JCM 3198 / KCTC 3076 / NBRC 16047 / NCTC 10667</strain>
    </source>
</reference>
<dbReference type="PANTHER" id="PTHR38011:SF12">
    <property type="entry name" value="BIFUNCTIONAL DEAMINASE-REDUCTASE DOMAIN PROTEIN"/>
    <property type="match status" value="1"/>
</dbReference>
<feature type="domain" description="Bacterial bifunctional deaminase-reductase C-terminal" evidence="2">
    <location>
        <begin position="4"/>
        <end position="194"/>
    </location>
</feature>
<reference evidence="5" key="1">
    <citation type="submission" date="2009-10" db="EMBL/GenBank/DDBJ databases">
        <title>The complete chromosome of Gordonia bronchialis DSM 43247.</title>
        <authorList>
            <consortium name="US DOE Joint Genome Institute (JGI-PGF)"/>
            <person name="Lucas S."/>
            <person name="Copeland A."/>
            <person name="Lapidus A."/>
            <person name="Glavina del Rio T."/>
            <person name="Dalin E."/>
            <person name="Tice H."/>
            <person name="Bruce D."/>
            <person name="Goodwin L."/>
            <person name="Pitluck S."/>
            <person name="Kyrpides N."/>
            <person name="Mavromatis K."/>
            <person name="Ivanova N."/>
            <person name="Ovchinnikova G."/>
            <person name="Saunders E."/>
            <person name="Brettin T."/>
            <person name="Detter J.C."/>
            <person name="Han C."/>
            <person name="Larimer F."/>
            <person name="Land M."/>
            <person name="Hauser L."/>
            <person name="Markowitz V."/>
            <person name="Cheng J.-F."/>
            <person name="Hugenholtz P."/>
            <person name="Woyke T."/>
            <person name="Wu D."/>
            <person name="Jando M."/>
            <person name="Schneider S."/>
            <person name="Goeker M."/>
            <person name="Klenk H.-P."/>
            <person name="Eisen J.A."/>
        </authorList>
    </citation>
    <scope>NUCLEOTIDE SEQUENCE [LARGE SCALE GENOMIC DNA]</scope>
    <source>
        <strain evidence="5">ATCC 25592 / DSM 43247 / BCRC 13721 / JCM 3198 / KCTC 3076 / NBRC 16047 / NCTC 10667</strain>
    </source>
</reference>
<evidence type="ECO:0000313" key="5">
    <source>
        <dbReference type="Proteomes" id="UP000001219"/>
    </source>
</evidence>
<dbReference type="eggNOG" id="COG0262">
    <property type="taxonomic scope" value="Bacteria"/>
</dbReference>
<dbReference type="AlphaFoldDB" id="D0LET3"/>
<dbReference type="InterPro" id="IPR050765">
    <property type="entry name" value="Riboflavin_Biosynth_HTPR"/>
</dbReference>
<evidence type="ECO:0000259" key="3">
    <source>
        <dbReference type="Pfam" id="PF08327"/>
    </source>
</evidence>
<dbReference type="Gene3D" id="3.40.430.10">
    <property type="entry name" value="Dihydrofolate Reductase, subunit A"/>
    <property type="match status" value="1"/>
</dbReference>
<comment type="similarity">
    <text evidence="1">Belongs to the AHA1 family.</text>
</comment>
<dbReference type="PANTHER" id="PTHR38011">
    <property type="entry name" value="DIHYDROFOLATE REDUCTASE FAMILY PROTEIN (AFU_ORTHOLOGUE AFUA_8G06820)"/>
    <property type="match status" value="1"/>
</dbReference>
<evidence type="ECO:0000256" key="1">
    <source>
        <dbReference type="ARBA" id="ARBA00006817"/>
    </source>
</evidence>
<dbReference type="Pfam" id="PF01872">
    <property type="entry name" value="RibD_C"/>
    <property type="match status" value="1"/>
</dbReference>
<dbReference type="GO" id="GO:0009231">
    <property type="term" value="P:riboflavin biosynthetic process"/>
    <property type="evidence" value="ECO:0007669"/>
    <property type="project" value="InterPro"/>
</dbReference>
<sequence length="370" mass="40521">MTRIRIDLFTSLDGRTATTGISPDNPMGDDWGRLTAAYGATRTFHERVLGDTTGAGTTGVDDSYAAAHFEGVGAEIIGAAMFGLHTFPADPDWKGWWGDEPPFGTPVYVLTHTAPRPSLLMAGGTVFHFRSGAVEDVLTEAAQAAGGRDVRVGGGIGTARAFLKAGLVDDLHLMIAPIVLGRGARLWDDLPDLDRTHKVTTEVAESGTIHVTFTRWDTPVTIERRLARAEFTLTRDYLVPVVREWDSFADEQQKLSWWGAGDAAEPTEWAFDFRVGGRDIAEAEFHDGPLSRYEAVYTDIVEHNRIVTTYDMWLDGVHMSTSLAALEFDPIPGGTRFTHSEHGIFLDRFWADGPNREMGTRGLLDALDAA</sequence>
<keyword evidence="5" id="KW-1185">Reference proteome</keyword>
<dbReference type="GO" id="GO:0008703">
    <property type="term" value="F:5-amino-6-(5-phosphoribosylamino)uracil reductase activity"/>
    <property type="evidence" value="ECO:0007669"/>
    <property type="project" value="InterPro"/>
</dbReference>
<dbReference type="EMBL" id="CP001802">
    <property type="protein sequence ID" value="ACY21807.1"/>
    <property type="molecule type" value="Genomic_DNA"/>
</dbReference>
<name>D0LET3_GORB4</name>
<dbReference type="InterPro" id="IPR013538">
    <property type="entry name" value="ASHA1/2-like_C"/>
</dbReference>
<dbReference type="HOGENOM" id="CLU_747551_0_0_11"/>
<dbReference type="SUPFAM" id="SSF55961">
    <property type="entry name" value="Bet v1-like"/>
    <property type="match status" value="1"/>
</dbReference>
<dbReference type="InterPro" id="IPR024072">
    <property type="entry name" value="DHFR-like_dom_sf"/>
</dbReference>
<gene>
    <name evidence="4" type="ordered locus">Gbro_2567</name>
</gene>
<dbReference type="InterPro" id="IPR023393">
    <property type="entry name" value="START-like_dom_sf"/>
</dbReference>
<evidence type="ECO:0000313" key="4">
    <source>
        <dbReference type="EMBL" id="ACY21807.1"/>
    </source>
</evidence>
<organism evidence="4 5">
    <name type="scientific">Gordonia bronchialis (strain ATCC 25592 / DSM 43247 / BCRC 13721 / JCM 3198 / KCTC 3076 / NBRC 16047 / NCTC 10667)</name>
    <name type="common">Rhodococcus bronchialis</name>
    <dbReference type="NCBI Taxonomy" id="526226"/>
    <lineage>
        <taxon>Bacteria</taxon>
        <taxon>Bacillati</taxon>
        <taxon>Actinomycetota</taxon>
        <taxon>Actinomycetes</taxon>
        <taxon>Mycobacteriales</taxon>
        <taxon>Gordoniaceae</taxon>
        <taxon>Gordonia</taxon>
    </lineage>
</organism>
<dbReference type="eggNOG" id="COG3832">
    <property type="taxonomic scope" value="Bacteria"/>
</dbReference>
<dbReference type="Pfam" id="PF08327">
    <property type="entry name" value="AHSA1"/>
    <property type="match status" value="1"/>
</dbReference>
<dbReference type="Proteomes" id="UP000001219">
    <property type="component" value="Chromosome"/>
</dbReference>
<dbReference type="SUPFAM" id="SSF53597">
    <property type="entry name" value="Dihydrofolate reductase-like"/>
    <property type="match status" value="1"/>
</dbReference>
<feature type="domain" description="Activator of Hsp90 ATPase homologue 1/2-like C-terminal" evidence="3">
    <location>
        <begin position="245"/>
        <end position="369"/>
    </location>
</feature>
<protein>
    <submittedName>
        <fullName evidence="4">Bifunctional deaminase-reductase domain protein</fullName>
    </submittedName>
</protein>
<dbReference type="Gene3D" id="3.30.530.20">
    <property type="match status" value="1"/>
</dbReference>
<evidence type="ECO:0000259" key="2">
    <source>
        <dbReference type="Pfam" id="PF01872"/>
    </source>
</evidence>
<dbReference type="InterPro" id="IPR002734">
    <property type="entry name" value="RibDG_C"/>
</dbReference>
<proteinExistence type="inferred from homology"/>
<dbReference type="KEGG" id="gbr:Gbro_2567"/>
<dbReference type="STRING" id="526226.Gbro_2567"/>